<dbReference type="Proteomes" id="UP001497512">
    <property type="component" value="Chromosome 8"/>
</dbReference>
<sequence>MRNRVMKWEGSDKAPSNNEKKYCLASVCWKLLLMHTLLVGISNPWPQIVQRQKEKCQDEDARGRSNLYR</sequence>
<protein>
    <submittedName>
        <fullName evidence="1">Uncharacterized protein</fullName>
    </submittedName>
</protein>
<name>A0ABP0V5W0_9BRYO</name>
<dbReference type="EMBL" id="OZ019900">
    <property type="protein sequence ID" value="CAK9235399.1"/>
    <property type="molecule type" value="Genomic_DNA"/>
</dbReference>
<gene>
    <name evidence="1" type="ORF">CSSPTR1EN2_LOCUS22697</name>
</gene>
<evidence type="ECO:0000313" key="2">
    <source>
        <dbReference type="Proteomes" id="UP001497512"/>
    </source>
</evidence>
<organism evidence="1 2">
    <name type="scientific">Sphagnum troendelagicum</name>
    <dbReference type="NCBI Taxonomy" id="128251"/>
    <lineage>
        <taxon>Eukaryota</taxon>
        <taxon>Viridiplantae</taxon>
        <taxon>Streptophyta</taxon>
        <taxon>Embryophyta</taxon>
        <taxon>Bryophyta</taxon>
        <taxon>Sphagnophytina</taxon>
        <taxon>Sphagnopsida</taxon>
        <taxon>Sphagnales</taxon>
        <taxon>Sphagnaceae</taxon>
        <taxon>Sphagnum</taxon>
    </lineage>
</organism>
<evidence type="ECO:0000313" key="1">
    <source>
        <dbReference type="EMBL" id="CAK9235399.1"/>
    </source>
</evidence>
<proteinExistence type="predicted"/>
<keyword evidence="2" id="KW-1185">Reference proteome</keyword>
<accession>A0ABP0V5W0</accession>
<reference evidence="1" key="1">
    <citation type="submission" date="2024-02" db="EMBL/GenBank/DDBJ databases">
        <authorList>
            <consortium name="ELIXIR-Norway"/>
            <consortium name="Elixir Norway"/>
        </authorList>
    </citation>
    <scope>NUCLEOTIDE SEQUENCE</scope>
</reference>